<sequence>MTWVTAIALAVICFALAVLIFRPGRSVWASLAAALTFGLVGYAVQASPDMASAPKEAAAGPDAGQYDIVGARREFIGDNERSRADAMYQADAYAARGRYSEAATILSGITSANAGDFEAWIALGNALAEHADGVLTAPALYAYNQARMVKPDHVAPSYFLGVSLVRQGRLAEAQQIWRGAYDAAPEGAPGRAALGERLERIDGMLGAMGGLPAQHSAPPTE</sequence>
<keyword evidence="1" id="KW-0812">Transmembrane</keyword>
<dbReference type="RefSeq" id="WP_197921623.1">
    <property type="nucleotide sequence ID" value="NZ_CAWPTA010000008.1"/>
</dbReference>
<dbReference type="SUPFAM" id="SSF48452">
    <property type="entry name" value="TPR-like"/>
    <property type="match status" value="1"/>
</dbReference>
<keyword evidence="3" id="KW-1185">Reference proteome</keyword>
<name>A0ABS0N513_9SPHN</name>
<dbReference type="InterPro" id="IPR011990">
    <property type="entry name" value="TPR-like_helical_dom_sf"/>
</dbReference>
<keyword evidence="1" id="KW-0472">Membrane</keyword>
<protein>
    <submittedName>
        <fullName evidence="2">Cytochrome C biosynthesis protein</fullName>
    </submittedName>
</protein>
<reference evidence="2 3" key="1">
    <citation type="submission" date="2020-11" db="EMBL/GenBank/DDBJ databases">
        <title>Erythrobacter sediminis sp. nov., a marine bacterium from a tidal flat of Garorim Bay.</title>
        <authorList>
            <person name="Kim D."/>
            <person name="Yoo Y."/>
            <person name="Kim J.-J."/>
        </authorList>
    </citation>
    <scope>NUCLEOTIDE SEQUENCE [LARGE SCALE GENOMIC DNA]</scope>
    <source>
        <strain evidence="2 3">JGD-13</strain>
    </source>
</reference>
<feature type="transmembrane region" description="Helical" evidence="1">
    <location>
        <begin position="27"/>
        <end position="44"/>
    </location>
</feature>
<accession>A0ABS0N513</accession>
<dbReference type="Proteomes" id="UP000602442">
    <property type="component" value="Unassembled WGS sequence"/>
</dbReference>
<evidence type="ECO:0000256" key="1">
    <source>
        <dbReference type="SAM" id="Phobius"/>
    </source>
</evidence>
<proteinExistence type="predicted"/>
<dbReference type="EMBL" id="JAEANY010000003">
    <property type="protein sequence ID" value="MBH5322891.1"/>
    <property type="molecule type" value="Genomic_DNA"/>
</dbReference>
<dbReference type="Gene3D" id="1.25.40.10">
    <property type="entry name" value="Tetratricopeptide repeat domain"/>
    <property type="match status" value="1"/>
</dbReference>
<organism evidence="2 3">
    <name type="scientific">Aurantiacibacter sediminis</name>
    <dbReference type="NCBI Taxonomy" id="2793064"/>
    <lineage>
        <taxon>Bacteria</taxon>
        <taxon>Pseudomonadati</taxon>
        <taxon>Pseudomonadota</taxon>
        <taxon>Alphaproteobacteria</taxon>
        <taxon>Sphingomonadales</taxon>
        <taxon>Erythrobacteraceae</taxon>
        <taxon>Aurantiacibacter</taxon>
    </lineage>
</organism>
<gene>
    <name evidence="2" type="ORF">I5L03_09865</name>
</gene>
<comment type="caution">
    <text evidence="2">The sequence shown here is derived from an EMBL/GenBank/DDBJ whole genome shotgun (WGS) entry which is preliminary data.</text>
</comment>
<evidence type="ECO:0000313" key="3">
    <source>
        <dbReference type="Proteomes" id="UP000602442"/>
    </source>
</evidence>
<evidence type="ECO:0000313" key="2">
    <source>
        <dbReference type="EMBL" id="MBH5322891.1"/>
    </source>
</evidence>
<keyword evidence="1" id="KW-1133">Transmembrane helix</keyword>